<dbReference type="SMART" id="SM00501">
    <property type="entry name" value="BRIGHT"/>
    <property type="match status" value="1"/>
</dbReference>
<dbReference type="SMART" id="SM01014">
    <property type="entry name" value="ARID"/>
    <property type="match status" value="1"/>
</dbReference>
<dbReference type="GO" id="GO:0016586">
    <property type="term" value="C:RSC-type complex"/>
    <property type="evidence" value="ECO:0007669"/>
    <property type="project" value="TreeGrafter"/>
</dbReference>
<dbReference type="InterPro" id="IPR052406">
    <property type="entry name" value="Chromatin_Remodeling_Comp"/>
</dbReference>
<reference evidence="8" key="1">
    <citation type="submission" date="2023-06" db="EMBL/GenBank/DDBJ databases">
        <title>Black Yeasts Isolated from many extreme environments.</title>
        <authorList>
            <person name="Coleine C."/>
            <person name="Stajich J.E."/>
            <person name="Selbmann L."/>
        </authorList>
    </citation>
    <scope>NUCLEOTIDE SEQUENCE</scope>
    <source>
        <strain evidence="8">CCFEE 5200</strain>
    </source>
</reference>
<dbReference type="GO" id="GO:0006355">
    <property type="term" value="P:regulation of DNA-templated transcription"/>
    <property type="evidence" value="ECO:0007669"/>
    <property type="project" value="InterPro"/>
</dbReference>
<dbReference type="PROSITE" id="PS51011">
    <property type="entry name" value="ARID"/>
    <property type="match status" value="1"/>
</dbReference>
<evidence type="ECO:0000256" key="3">
    <source>
        <dbReference type="ARBA" id="ARBA00023163"/>
    </source>
</evidence>
<evidence type="ECO:0000259" key="6">
    <source>
        <dbReference type="PROSITE" id="PS51011"/>
    </source>
</evidence>
<gene>
    <name evidence="8" type="primary">RSC9_3</name>
    <name evidence="8" type="ORF">LTR91_019619</name>
</gene>
<dbReference type="PANTHER" id="PTHR22970">
    <property type="entry name" value="AT-RICH INTERACTIVE DOMAIN-CONTAINING PROTEIN 2"/>
    <property type="match status" value="1"/>
</dbReference>
<protein>
    <submittedName>
        <fullName evidence="8">Chromatin structure-remodeling complex protein rsc9</fullName>
    </submittedName>
</protein>
<comment type="caution">
    <text evidence="8">The sequence shown here is derived from an EMBL/GenBank/DDBJ whole genome shotgun (WGS) entry which is preliminary data.</text>
</comment>
<feature type="compositionally biased region" description="Gly residues" evidence="5">
    <location>
        <begin position="149"/>
        <end position="159"/>
    </location>
</feature>
<feature type="region of interest" description="Disordered" evidence="5">
    <location>
        <begin position="807"/>
        <end position="845"/>
    </location>
</feature>
<keyword evidence="3" id="KW-0804">Transcription</keyword>
<dbReference type="Gene3D" id="1.10.150.60">
    <property type="entry name" value="ARID DNA-binding domain"/>
    <property type="match status" value="1"/>
</dbReference>
<evidence type="ECO:0000256" key="5">
    <source>
        <dbReference type="SAM" id="MobiDB-lite"/>
    </source>
</evidence>
<dbReference type="AlphaFoldDB" id="A0AAN6HBM0"/>
<dbReference type="InterPro" id="IPR001606">
    <property type="entry name" value="ARID_dom"/>
</dbReference>
<evidence type="ECO:0000259" key="7">
    <source>
        <dbReference type="PROSITE" id="PS51526"/>
    </source>
</evidence>
<feature type="region of interest" description="Disordered" evidence="5">
    <location>
        <begin position="138"/>
        <end position="256"/>
    </location>
</feature>
<sequence>MAPKRGESVGTTDEYKDFMKKLGEYHEKRGTTLEAEPKVGVRHIDLLKLYKRVVEEGGYDLCSDTKAKPLMWRRLAEEFVGKNVYTAAQAFQIKNVYYKNLCAYEITHHWEKDAPPKEILEEVTAKGGNVMGRTLENYARPPAKEETGLSGGDGGGNGEGSDASPEQKTPKVEKAEDAEDPGSASGRTARGLRHAPSQRVLFQPDLTAQGRQTRGVLNNTTNPPTLGASTNGIPSAGMPNGPSTAASSTLASYEPSQSYPLSLKPVITPANNPDHYRQQLKRKADSAMGPLEKKYKNIMLPGTGFVGPNIYVRAQLALQSGIEEEEMYALHHLVKISHERGDKYRFDQFPGLAETLVRKCLSVCGLFYDVEWDVSYDEDTMDADDETLDGLRGSSDIVRRLKSMIPRVTDDGMQDAAFQSQLGRIMEAGLVLRNMCLQGENAKYLVNIPTTRDYLAVVLNLPQHPAIVELQHYALDTAEQLLVWCDLGPRDALYQALIAQLYEQDRGAIVIALRTIARIAMNLTGPKRLDDVPAEVLRKVQRWLLVEDEELKGACLDFLFQFTSSADNVEILLHTPDVAALALHLSCLLLFAAKEERRQPISAHSDKEVEDDDDITSTKVHPIPRLSRSIVELLLQLEEPERSSEWLRMCFVSSPTSDMTQIALWHAYQATFGPYNTMTRNHLVAGEFIKNVSTTFAGATAQVAGGNKYVIRGIRPRGKAMEMGALPGGAKLAGSALGRCGWVVQSIGRDPETGEPAMRESECGEWFRRGDATLLTHVLGEHLQVPRKKVDLRETVEAEYSDAIESMKVDSTAPGEGPASAMAMANGHTSATGTPAPPPASSTTSLAAHFDFPAAHQNTYRCRWAGSCSRSSLDFDFASKDGHAKISRTALFSRHIQTHLPENLATEAEAVRARHNLTPEAAGRVVKAEKVMWQGLVDEKGDAMGVALSAALVLRNLAKFMPAKATAVTGLPRVADGGLVMESRSNGHASKHDDIKGAGLLERDIAGGGLMAEIFDEVVVERLVWAMTHCKPIHSYVGSILRAIGRGGGGGGG</sequence>
<dbReference type="CDD" id="cd16100">
    <property type="entry name" value="ARID"/>
    <property type="match status" value="1"/>
</dbReference>
<feature type="domain" description="ARID" evidence="6">
    <location>
        <begin position="12"/>
        <end position="109"/>
    </location>
</feature>
<evidence type="ECO:0000313" key="9">
    <source>
        <dbReference type="Proteomes" id="UP001175353"/>
    </source>
</evidence>
<keyword evidence="1" id="KW-0156">Chromatin regulator</keyword>
<evidence type="ECO:0000256" key="4">
    <source>
        <dbReference type="ARBA" id="ARBA00023242"/>
    </source>
</evidence>
<evidence type="ECO:0000256" key="1">
    <source>
        <dbReference type="ARBA" id="ARBA00022853"/>
    </source>
</evidence>
<feature type="domain" description="RFX-type winged-helix" evidence="7">
    <location>
        <begin position="643"/>
        <end position="718"/>
    </location>
</feature>
<name>A0AAN6HBM0_9PEZI</name>
<dbReference type="PROSITE" id="PS51526">
    <property type="entry name" value="RFX_DBD"/>
    <property type="match status" value="1"/>
</dbReference>
<evidence type="ECO:0000256" key="2">
    <source>
        <dbReference type="ARBA" id="ARBA00023015"/>
    </source>
</evidence>
<dbReference type="EMBL" id="JAUJLE010000301">
    <property type="protein sequence ID" value="KAK0962033.1"/>
    <property type="molecule type" value="Genomic_DNA"/>
</dbReference>
<dbReference type="Proteomes" id="UP001175353">
    <property type="component" value="Unassembled WGS sequence"/>
</dbReference>
<dbReference type="InterPro" id="IPR036431">
    <property type="entry name" value="ARID_dom_sf"/>
</dbReference>
<keyword evidence="4" id="KW-0539">Nucleus</keyword>
<keyword evidence="2" id="KW-0805">Transcription regulation</keyword>
<dbReference type="PANTHER" id="PTHR22970:SF14">
    <property type="entry name" value="AT-RICH INTERACTIVE DOMAIN-CONTAINING PROTEIN 2"/>
    <property type="match status" value="1"/>
</dbReference>
<keyword evidence="9" id="KW-1185">Reference proteome</keyword>
<dbReference type="Pfam" id="PF01388">
    <property type="entry name" value="ARID"/>
    <property type="match status" value="1"/>
</dbReference>
<dbReference type="InterPro" id="IPR003150">
    <property type="entry name" value="DNA-bd_RFX"/>
</dbReference>
<evidence type="ECO:0000313" key="8">
    <source>
        <dbReference type="EMBL" id="KAK0962033.1"/>
    </source>
</evidence>
<feature type="compositionally biased region" description="Polar residues" evidence="5">
    <location>
        <begin position="209"/>
        <end position="233"/>
    </location>
</feature>
<feature type="compositionally biased region" description="Polar residues" evidence="5">
    <location>
        <begin position="241"/>
        <end position="256"/>
    </location>
</feature>
<organism evidence="8 9">
    <name type="scientific">Friedmanniomyces endolithicus</name>
    <dbReference type="NCBI Taxonomy" id="329885"/>
    <lineage>
        <taxon>Eukaryota</taxon>
        <taxon>Fungi</taxon>
        <taxon>Dikarya</taxon>
        <taxon>Ascomycota</taxon>
        <taxon>Pezizomycotina</taxon>
        <taxon>Dothideomycetes</taxon>
        <taxon>Dothideomycetidae</taxon>
        <taxon>Mycosphaerellales</taxon>
        <taxon>Teratosphaeriaceae</taxon>
        <taxon>Friedmanniomyces</taxon>
    </lineage>
</organism>
<dbReference type="GO" id="GO:0006325">
    <property type="term" value="P:chromatin organization"/>
    <property type="evidence" value="ECO:0007669"/>
    <property type="project" value="UniProtKB-KW"/>
</dbReference>
<accession>A0AAN6HBM0</accession>
<dbReference type="SUPFAM" id="SSF46774">
    <property type="entry name" value="ARID-like"/>
    <property type="match status" value="1"/>
</dbReference>
<dbReference type="GO" id="GO:0003677">
    <property type="term" value="F:DNA binding"/>
    <property type="evidence" value="ECO:0007669"/>
    <property type="project" value="InterPro"/>
</dbReference>
<proteinExistence type="predicted"/>